<dbReference type="InterPro" id="IPR024752">
    <property type="entry name" value="Myb/SANT-like_dom"/>
</dbReference>
<feature type="domain" description="Myb/SANT-like" evidence="2">
    <location>
        <begin position="10"/>
        <end position="108"/>
    </location>
</feature>
<proteinExistence type="predicted"/>
<accession>A0AAP0CYJ9</accession>
<evidence type="ECO:0000313" key="4">
    <source>
        <dbReference type="Proteomes" id="UP001408789"/>
    </source>
</evidence>
<dbReference type="Proteomes" id="UP001408789">
    <property type="component" value="Unassembled WGS sequence"/>
</dbReference>
<reference evidence="3 4" key="1">
    <citation type="submission" date="2024-04" db="EMBL/GenBank/DDBJ databases">
        <title>The reference genome of an endangered Asteraceae, Deinandra increscens subsp. villosa, native to the Central Coast of California.</title>
        <authorList>
            <person name="Guilliams M."/>
            <person name="Hasenstab-Lehman K."/>
            <person name="Meyer R."/>
            <person name="Mcevoy S."/>
        </authorList>
    </citation>
    <scope>NUCLEOTIDE SEQUENCE [LARGE SCALE GENOMIC DNA]</scope>
    <source>
        <tissue evidence="3">Leaf</tissue>
    </source>
</reference>
<comment type="caution">
    <text evidence="3">The sequence shown here is derived from an EMBL/GenBank/DDBJ whole genome shotgun (WGS) entry which is preliminary data.</text>
</comment>
<gene>
    <name evidence="3" type="ORF">SSX86_020060</name>
</gene>
<organism evidence="3 4">
    <name type="scientific">Deinandra increscens subsp. villosa</name>
    <dbReference type="NCBI Taxonomy" id="3103831"/>
    <lineage>
        <taxon>Eukaryota</taxon>
        <taxon>Viridiplantae</taxon>
        <taxon>Streptophyta</taxon>
        <taxon>Embryophyta</taxon>
        <taxon>Tracheophyta</taxon>
        <taxon>Spermatophyta</taxon>
        <taxon>Magnoliopsida</taxon>
        <taxon>eudicotyledons</taxon>
        <taxon>Gunneridae</taxon>
        <taxon>Pentapetalae</taxon>
        <taxon>asterids</taxon>
        <taxon>campanulids</taxon>
        <taxon>Asterales</taxon>
        <taxon>Asteraceae</taxon>
        <taxon>Asteroideae</taxon>
        <taxon>Heliantheae alliance</taxon>
        <taxon>Madieae</taxon>
        <taxon>Madiinae</taxon>
        <taxon>Deinandra</taxon>
    </lineage>
</organism>
<sequence>MSGNNRSYRTWTINEDAKLVEALMNMVNTGGFRSDNGFRSGYLNYLEACLKESLPESGFSAKPHIESGIRTMKKDWQAVYDMLNASGVGYDKEHQCVTTNAPDVWESYLENHRSAGKWKNKKLPHYEELCVIFGKDRAQGNRAKSAFDMEEEIMKEQEHQGDDDFDELSHNDGADSSIPVEETSSGRSKKRKRTVVNSFIQSFNDAVVSFGDRLKETSTELSEDIKFELDIKKKTLMMPTELAKLTSLTQLERFKAIEKMKDDQTRVMTFWSLGEEEREAWVQFLLST</sequence>
<dbReference type="PANTHER" id="PTHR46250:SF17">
    <property type="entry name" value="MYB_SANT-LIKE DOMAIN-CONTAINING PROTEIN"/>
    <property type="match status" value="1"/>
</dbReference>
<evidence type="ECO:0000259" key="2">
    <source>
        <dbReference type="Pfam" id="PF12776"/>
    </source>
</evidence>
<keyword evidence="4" id="KW-1185">Reference proteome</keyword>
<dbReference type="AlphaFoldDB" id="A0AAP0CYJ9"/>
<evidence type="ECO:0000313" key="3">
    <source>
        <dbReference type="EMBL" id="KAK9062870.1"/>
    </source>
</evidence>
<protein>
    <recommendedName>
        <fullName evidence="2">Myb/SANT-like domain-containing protein</fullName>
    </recommendedName>
</protein>
<dbReference type="EMBL" id="JBCNJP010000019">
    <property type="protein sequence ID" value="KAK9062870.1"/>
    <property type="molecule type" value="Genomic_DNA"/>
</dbReference>
<feature type="compositionally biased region" description="Basic and acidic residues" evidence="1">
    <location>
        <begin position="154"/>
        <end position="173"/>
    </location>
</feature>
<evidence type="ECO:0000256" key="1">
    <source>
        <dbReference type="SAM" id="MobiDB-lite"/>
    </source>
</evidence>
<feature type="region of interest" description="Disordered" evidence="1">
    <location>
        <begin position="154"/>
        <end position="191"/>
    </location>
</feature>
<dbReference type="PANTHER" id="PTHR46250">
    <property type="entry name" value="MYB/SANT-LIKE DNA-BINDING DOMAIN PROTEIN-RELATED"/>
    <property type="match status" value="1"/>
</dbReference>
<name>A0AAP0CYJ9_9ASTR</name>
<dbReference type="Pfam" id="PF12776">
    <property type="entry name" value="Myb_DNA-bind_3"/>
    <property type="match status" value="1"/>
</dbReference>